<name>X1BUH1_9ZZZZ</name>
<comment type="caution">
    <text evidence="1">The sequence shown here is derived from an EMBL/GenBank/DDBJ whole genome shotgun (WGS) entry which is preliminary data.</text>
</comment>
<organism evidence="1">
    <name type="scientific">marine sediment metagenome</name>
    <dbReference type="NCBI Taxonomy" id="412755"/>
    <lineage>
        <taxon>unclassified sequences</taxon>
        <taxon>metagenomes</taxon>
        <taxon>ecological metagenomes</taxon>
    </lineage>
</organism>
<protein>
    <submittedName>
        <fullName evidence="1">Uncharacterized protein</fullName>
    </submittedName>
</protein>
<proteinExistence type="predicted"/>
<evidence type="ECO:0000313" key="1">
    <source>
        <dbReference type="EMBL" id="GAG75796.1"/>
    </source>
</evidence>
<gene>
    <name evidence="1" type="ORF">S01H4_34999</name>
</gene>
<dbReference type="EMBL" id="BART01018556">
    <property type="protein sequence ID" value="GAG75796.1"/>
    <property type="molecule type" value="Genomic_DNA"/>
</dbReference>
<reference evidence="1" key="1">
    <citation type="journal article" date="2014" name="Front. Microbiol.">
        <title>High frequency of phylogenetically diverse reductive dehalogenase-homologous genes in deep subseafloor sedimentary metagenomes.</title>
        <authorList>
            <person name="Kawai M."/>
            <person name="Futagami T."/>
            <person name="Toyoda A."/>
            <person name="Takaki Y."/>
            <person name="Nishi S."/>
            <person name="Hori S."/>
            <person name="Arai W."/>
            <person name="Tsubouchi T."/>
            <person name="Morono Y."/>
            <person name="Uchiyama I."/>
            <person name="Ito T."/>
            <person name="Fujiyama A."/>
            <person name="Inagaki F."/>
            <person name="Takami H."/>
        </authorList>
    </citation>
    <scope>NUCLEOTIDE SEQUENCE</scope>
    <source>
        <strain evidence="1">Expedition CK06-06</strain>
    </source>
</reference>
<dbReference type="AlphaFoldDB" id="X1BUH1"/>
<accession>X1BUH1</accession>
<sequence>MMVISFSSEKARNYLLKKGRIFTFRKDRRKQFIKLEEKRGKAYVEAVKPALRDWFNEGRCKPKIKDIFIWEVGIFKPEELEPWVPFSGFSSLNEWNHEIRGLNKYLKPEGWLYMVDTEIIETLKSKESEIVVPQINPLLQRSLRN</sequence>